<proteinExistence type="predicted"/>
<sequence length="51" mass="5344">MATDSETDEPLSLDELGEVLAEATGTTLAEIKQGVEAIDIEPPDNAEVVSE</sequence>
<organism evidence="1 2">
    <name type="scientific">Haloarcula quadrata</name>
    <dbReference type="NCBI Taxonomy" id="182779"/>
    <lineage>
        <taxon>Archaea</taxon>
        <taxon>Methanobacteriati</taxon>
        <taxon>Methanobacteriota</taxon>
        <taxon>Stenosarchaea group</taxon>
        <taxon>Halobacteria</taxon>
        <taxon>Halobacteriales</taxon>
        <taxon>Haloarculaceae</taxon>
        <taxon>Haloarcula</taxon>
    </lineage>
</organism>
<keyword evidence="2" id="KW-1185">Reference proteome</keyword>
<protein>
    <submittedName>
        <fullName evidence="1">Uncharacterized protein</fullName>
    </submittedName>
</protein>
<dbReference type="EMBL" id="RBWW01000003">
    <property type="protein sequence ID" value="RKS75793.1"/>
    <property type="molecule type" value="Genomic_DNA"/>
</dbReference>
<dbReference type="RefSeq" id="WP_161618952.1">
    <property type="nucleotide sequence ID" value="NZ_RBWW01000003.1"/>
</dbReference>
<comment type="caution">
    <text evidence="1">The sequence shown here is derived from an EMBL/GenBank/DDBJ whole genome shotgun (WGS) entry which is preliminary data.</text>
</comment>
<dbReference type="AlphaFoldDB" id="A0A495QQM2"/>
<accession>A0A495QQM2</accession>
<dbReference type="Proteomes" id="UP000268233">
    <property type="component" value="Unassembled WGS sequence"/>
</dbReference>
<evidence type="ECO:0000313" key="1">
    <source>
        <dbReference type="EMBL" id="RKS75793.1"/>
    </source>
</evidence>
<reference evidence="1 2" key="1">
    <citation type="submission" date="2018-10" db="EMBL/GenBank/DDBJ databases">
        <title>Genomic Encyclopedia of Archaeal and Bacterial Type Strains, Phase II (KMG-II): from individual species to whole genera.</title>
        <authorList>
            <person name="Goeker M."/>
        </authorList>
    </citation>
    <scope>NUCLEOTIDE SEQUENCE [LARGE SCALE GENOMIC DNA]</scope>
    <source>
        <strain evidence="1 2">DSM 11927</strain>
    </source>
</reference>
<evidence type="ECO:0000313" key="2">
    <source>
        <dbReference type="Proteomes" id="UP000268233"/>
    </source>
</evidence>
<gene>
    <name evidence="1" type="ORF">BDK61_4310</name>
</gene>
<name>A0A495QQM2_9EURY</name>